<proteinExistence type="predicted"/>
<evidence type="ECO:0000313" key="3">
    <source>
        <dbReference type="Proteomes" id="UP000053557"/>
    </source>
</evidence>
<reference evidence="2 3" key="1">
    <citation type="submission" date="2015-12" db="EMBL/GenBank/DDBJ databases">
        <title>Draft genome sequence of Acidibacillus ferrooxidans ITV001, isolated from a chalcopyrite acid mine drainage site in Brazil.</title>
        <authorList>
            <person name="Dall'Agnol H."/>
            <person name="Nancucheo I."/>
            <person name="Johnson B."/>
            <person name="Oliveira R."/>
            <person name="Leite L."/>
            <person name="Pylro V."/>
            <person name="Nunes G.L."/>
            <person name="Tzotzos G."/>
            <person name="Fernandes G.R."/>
            <person name="Dutra J."/>
            <person name="Orellana S.C."/>
            <person name="Oliveira G."/>
        </authorList>
    </citation>
    <scope>NUCLEOTIDE SEQUENCE [LARGE SCALE GENOMIC DNA]</scope>
    <source>
        <strain evidence="3">ITV01</strain>
    </source>
</reference>
<feature type="transmembrane region" description="Helical" evidence="1">
    <location>
        <begin position="6"/>
        <end position="27"/>
    </location>
</feature>
<name>A0A101XTG0_9BACL</name>
<dbReference type="Proteomes" id="UP000053557">
    <property type="component" value="Unassembled WGS sequence"/>
</dbReference>
<evidence type="ECO:0000256" key="1">
    <source>
        <dbReference type="SAM" id="Phobius"/>
    </source>
</evidence>
<keyword evidence="1" id="KW-1133">Transmembrane helix</keyword>
<dbReference type="OrthoDB" id="9923023at2"/>
<keyword evidence="1" id="KW-0812">Transmembrane</keyword>
<dbReference type="AlphaFoldDB" id="A0A101XTG0"/>
<keyword evidence="1" id="KW-0472">Membrane</keyword>
<organism evidence="2 3">
    <name type="scientific">Ferroacidibacillus organovorans</name>
    <dbReference type="NCBI Taxonomy" id="1765683"/>
    <lineage>
        <taxon>Bacteria</taxon>
        <taxon>Bacillati</taxon>
        <taxon>Bacillota</taxon>
        <taxon>Bacilli</taxon>
        <taxon>Bacillales</taxon>
        <taxon>Alicyclobacillaceae</taxon>
        <taxon>Ferroacidibacillus</taxon>
    </lineage>
</organism>
<dbReference type="RefSeq" id="WP_067711658.1">
    <property type="nucleotide sequence ID" value="NZ_LPVJ01000006.1"/>
</dbReference>
<comment type="caution">
    <text evidence="2">The sequence shown here is derived from an EMBL/GenBank/DDBJ whole genome shotgun (WGS) entry which is preliminary data.</text>
</comment>
<sequence>MSVFEFVLSIAAPILVLIYTVNLTIWYWKRRNRLAAVGSGLLALLGAGFSIGYFTLRVLL</sequence>
<accession>A0A101XTG0</accession>
<feature type="transmembrane region" description="Helical" evidence="1">
    <location>
        <begin position="34"/>
        <end position="56"/>
    </location>
</feature>
<gene>
    <name evidence="2" type="ORF">ATW55_12575</name>
</gene>
<dbReference type="EMBL" id="LPVJ01000006">
    <property type="protein sequence ID" value="KUO97136.1"/>
    <property type="molecule type" value="Genomic_DNA"/>
</dbReference>
<keyword evidence="3" id="KW-1185">Reference proteome</keyword>
<evidence type="ECO:0000313" key="2">
    <source>
        <dbReference type="EMBL" id="KUO97136.1"/>
    </source>
</evidence>
<protein>
    <submittedName>
        <fullName evidence="2">Uncharacterized protein</fullName>
    </submittedName>
</protein>